<gene>
    <name evidence="1" type="ORF">Pint_11888</name>
</gene>
<proteinExistence type="predicted"/>
<organism evidence="1 2">
    <name type="scientific">Pistacia integerrima</name>
    <dbReference type="NCBI Taxonomy" id="434235"/>
    <lineage>
        <taxon>Eukaryota</taxon>
        <taxon>Viridiplantae</taxon>
        <taxon>Streptophyta</taxon>
        <taxon>Embryophyta</taxon>
        <taxon>Tracheophyta</taxon>
        <taxon>Spermatophyta</taxon>
        <taxon>Magnoliopsida</taxon>
        <taxon>eudicotyledons</taxon>
        <taxon>Gunneridae</taxon>
        <taxon>Pentapetalae</taxon>
        <taxon>rosids</taxon>
        <taxon>malvids</taxon>
        <taxon>Sapindales</taxon>
        <taxon>Anacardiaceae</taxon>
        <taxon>Pistacia</taxon>
    </lineage>
</organism>
<name>A0ACC0XDW5_9ROSI</name>
<evidence type="ECO:0000313" key="1">
    <source>
        <dbReference type="EMBL" id="KAJ0016564.1"/>
    </source>
</evidence>
<dbReference type="Proteomes" id="UP001163603">
    <property type="component" value="Chromosome 12"/>
</dbReference>
<keyword evidence="2" id="KW-1185">Reference proteome</keyword>
<sequence length="43" mass="4751">MEKEFIQKMSFSAGDPRSGTGHAYIDPCENSTHEPIPVSFATH</sequence>
<reference evidence="2" key="1">
    <citation type="journal article" date="2023" name="G3 (Bethesda)">
        <title>Genome assembly and association tests identify interacting loci associated with vigor, precocity, and sex in interspecific pistachio rootstocks.</title>
        <authorList>
            <person name="Palmer W."/>
            <person name="Jacygrad E."/>
            <person name="Sagayaradj S."/>
            <person name="Cavanaugh K."/>
            <person name="Han R."/>
            <person name="Bertier L."/>
            <person name="Beede B."/>
            <person name="Kafkas S."/>
            <person name="Golino D."/>
            <person name="Preece J."/>
            <person name="Michelmore R."/>
        </authorList>
    </citation>
    <scope>NUCLEOTIDE SEQUENCE [LARGE SCALE GENOMIC DNA]</scope>
</reference>
<protein>
    <submittedName>
        <fullName evidence="1">Uncharacterized protein</fullName>
    </submittedName>
</protein>
<dbReference type="EMBL" id="CM047747">
    <property type="protein sequence ID" value="KAJ0016564.1"/>
    <property type="molecule type" value="Genomic_DNA"/>
</dbReference>
<evidence type="ECO:0000313" key="2">
    <source>
        <dbReference type="Proteomes" id="UP001163603"/>
    </source>
</evidence>
<accession>A0ACC0XDW5</accession>
<comment type="caution">
    <text evidence="1">The sequence shown here is derived from an EMBL/GenBank/DDBJ whole genome shotgun (WGS) entry which is preliminary data.</text>
</comment>